<name>A0A7S7SM04_PALFE</name>
<evidence type="ECO:0000259" key="9">
    <source>
        <dbReference type="Pfam" id="PF12704"/>
    </source>
</evidence>
<dbReference type="KEGG" id="pfer:IRI77_01080"/>
<dbReference type="NCBIfam" id="NF038403">
    <property type="entry name" value="perm_prefix_1"/>
    <property type="match status" value="1"/>
</dbReference>
<feature type="transmembrane region" description="Helical" evidence="7">
    <location>
        <begin position="463"/>
        <end position="484"/>
    </location>
</feature>
<protein>
    <submittedName>
        <fullName evidence="10">ABC transporter permease</fullName>
    </submittedName>
</protein>
<keyword evidence="3 7" id="KW-0812">Transmembrane</keyword>
<dbReference type="InterPro" id="IPR047928">
    <property type="entry name" value="Perm_prefix_1"/>
</dbReference>
<evidence type="ECO:0000313" key="11">
    <source>
        <dbReference type="Proteomes" id="UP000593892"/>
    </source>
</evidence>
<dbReference type="PANTHER" id="PTHR30572">
    <property type="entry name" value="MEMBRANE COMPONENT OF TRANSPORTER-RELATED"/>
    <property type="match status" value="1"/>
</dbReference>
<dbReference type="Pfam" id="PF12704">
    <property type="entry name" value="MacB_PCD"/>
    <property type="match status" value="2"/>
</dbReference>
<evidence type="ECO:0000256" key="6">
    <source>
        <dbReference type="ARBA" id="ARBA00038076"/>
    </source>
</evidence>
<feature type="domain" description="ABC3 transporter permease C-terminal" evidence="8">
    <location>
        <begin position="373"/>
        <end position="488"/>
    </location>
</feature>
<dbReference type="GO" id="GO:0022857">
    <property type="term" value="F:transmembrane transporter activity"/>
    <property type="evidence" value="ECO:0007669"/>
    <property type="project" value="TreeGrafter"/>
</dbReference>
<feature type="domain" description="MacB-like periplasmic core" evidence="9">
    <location>
        <begin position="97"/>
        <end position="319"/>
    </location>
</feature>
<keyword evidence="4 7" id="KW-1133">Transmembrane helix</keyword>
<dbReference type="NCBIfam" id="TIGR03434">
    <property type="entry name" value="ADOP"/>
    <property type="match status" value="1"/>
</dbReference>
<keyword evidence="11" id="KW-1185">Reference proteome</keyword>
<feature type="domain" description="ABC3 transporter permease C-terminal" evidence="8">
    <location>
        <begin position="781"/>
        <end position="893"/>
    </location>
</feature>
<keyword evidence="2" id="KW-1003">Cell membrane</keyword>
<evidence type="ECO:0000256" key="1">
    <source>
        <dbReference type="ARBA" id="ARBA00004651"/>
    </source>
</evidence>
<sequence>MNWVLELLRRLRFRFQRSRFDQDLAEEMRLHQDLRAQELQGDGVAASEARLAARRKFGNEARIGEDSREAWSWIFLDRLQQDLRYGLRALASNPGFTITAVLSLALGIGANTAIFSIINAMMLRTLPVEDPQALVQLKMGGGGDDELNTPLWEQLRDHQQSFSGTLAYASERLSLGTPSDGRFAQGLWVSGDFFRVLGVPAMQGRAFTTDDDRWGGGTQGPVAVVSYRFARSHFAEGQQVVGQTIQLNRKPFVIVGVTPPWFTGLDLEQSYDVAIPIGCQPVFRAGATTEDEIHHWWLRIIGRVPAGRTLKEADERLQAITPDILKATTPPEQSARDQAEYRKAAFELRPAGLGFSATRTQYRTALYVLMGTVGLVLLIACANIANLLLARAAARQRELSVRIAIGASRLRIIRQLMTESLLLALMGAGGGFLFSLWGSRALIRMLSTSARVVDLDTSPDLRLLAFTIAVAGLTAVIFGLAPAIRGTRLGVHTALKEQDRGTLRGTQRMALGKALVAGQVALSLVLLAGAGMFVVSLRNLLNVDAGFDRNNVLLVGLNLQEAVPQARRAALYQEVLQRLESTPGVASVASSLFQPIGSSGWAQGVEPEGFTPKSRRDSLLFLNRVSPGFFRTFGTALLAGREFNERDTLTAPLGLIINETSARQFFGTTNAVGRTIRMNKPGSRTEKDSYEVVGVVKDTKYNRMDEAPRRIGYLALWQDPEPGTSIRLAIRSGSSIETLVPAVRAAILGVQRDAALEFSSFEARVNDSLLQPRLVAVLSSIFGALALLLAVVGLYGVTAYSVARRRGEIGIRIALGAQRGSVVWLVLRDVGALLLAGLLAGTLISLGAGKLVGTLLYGLKPGDPLVLSSAAILLCTVTALAAYVPARRAARIDPMTALREE</sequence>
<proteinExistence type="inferred from homology"/>
<dbReference type="InterPro" id="IPR025857">
    <property type="entry name" value="MacB_PCD"/>
</dbReference>
<comment type="similarity">
    <text evidence="6">Belongs to the ABC-4 integral membrane protein family.</text>
</comment>
<feature type="transmembrane region" description="Helical" evidence="7">
    <location>
        <begin position="421"/>
        <end position="443"/>
    </location>
</feature>
<feature type="transmembrane region" description="Helical" evidence="7">
    <location>
        <begin position="866"/>
        <end position="886"/>
    </location>
</feature>
<evidence type="ECO:0000256" key="5">
    <source>
        <dbReference type="ARBA" id="ARBA00023136"/>
    </source>
</evidence>
<feature type="transmembrane region" description="Helical" evidence="7">
    <location>
        <begin position="774"/>
        <end position="802"/>
    </location>
</feature>
<dbReference type="AlphaFoldDB" id="A0A7S7SM04"/>
<dbReference type="InterPro" id="IPR017800">
    <property type="entry name" value="ADOP"/>
</dbReference>
<dbReference type="InterPro" id="IPR050250">
    <property type="entry name" value="Macrolide_Exporter_MacB"/>
</dbReference>
<evidence type="ECO:0000256" key="3">
    <source>
        <dbReference type="ARBA" id="ARBA00022692"/>
    </source>
</evidence>
<organism evidence="10 11">
    <name type="scientific">Paludibaculum fermentans</name>
    <dbReference type="NCBI Taxonomy" id="1473598"/>
    <lineage>
        <taxon>Bacteria</taxon>
        <taxon>Pseudomonadati</taxon>
        <taxon>Acidobacteriota</taxon>
        <taxon>Terriglobia</taxon>
        <taxon>Bryobacterales</taxon>
        <taxon>Bryobacteraceae</taxon>
        <taxon>Paludibaculum</taxon>
    </lineage>
</organism>
<gene>
    <name evidence="10" type="ORF">IRI77_01080</name>
</gene>
<feature type="transmembrane region" description="Helical" evidence="7">
    <location>
        <begin position="822"/>
        <end position="846"/>
    </location>
</feature>
<evidence type="ECO:0000256" key="7">
    <source>
        <dbReference type="SAM" id="Phobius"/>
    </source>
</evidence>
<dbReference type="Pfam" id="PF02687">
    <property type="entry name" value="FtsX"/>
    <property type="match status" value="2"/>
</dbReference>
<accession>A0A7S7SM04</accession>
<feature type="domain" description="MacB-like periplasmic core" evidence="9">
    <location>
        <begin position="526"/>
        <end position="745"/>
    </location>
</feature>
<feature type="transmembrane region" description="Helical" evidence="7">
    <location>
        <begin position="514"/>
        <end position="535"/>
    </location>
</feature>
<keyword evidence="5 7" id="KW-0472">Membrane</keyword>
<evidence type="ECO:0000256" key="2">
    <source>
        <dbReference type="ARBA" id="ARBA00022475"/>
    </source>
</evidence>
<dbReference type="InterPro" id="IPR003838">
    <property type="entry name" value="ABC3_permease_C"/>
</dbReference>
<dbReference type="Proteomes" id="UP000593892">
    <property type="component" value="Chromosome"/>
</dbReference>
<reference evidence="10 11" key="1">
    <citation type="submission" date="2020-10" db="EMBL/GenBank/DDBJ databases">
        <title>Complete genome sequence of Paludibaculum fermentans P105T, a facultatively anaerobic acidobacterium capable of dissimilatory Fe(III) reduction.</title>
        <authorList>
            <person name="Dedysh S.N."/>
            <person name="Beletsky A.V."/>
            <person name="Kulichevskaya I.S."/>
            <person name="Mardanov A.V."/>
            <person name="Ravin N.V."/>
        </authorList>
    </citation>
    <scope>NUCLEOTIDE SEQUENCE [LARGE SCALE GENOMIC DNA]</scope>
    <source>
        <strain evidence="10 11">P105</strain>
    </source>
</reference>
<dbReference type="PANTHER" id="PTHR30572:SF4">
    <property type="entry name" value="ABC TRANSPORTER PERMEASE YTRF"/>
    <property type="match status" value="1"/>
</dbReference>
<feature type="transmembrane region" description="Helical" evidence="7">
    <location>
        <begin position="365"/>
        <end position="389"/>
    </location>
</feature>
<evidence type="ECO:0000256" key="4">
    <source>
        <dbReference type="ARBA" id="ARBA00022989"/>
    </source>
</evidence>
<evidence type="ECO:0000259" key="8">
    <source>
        <dbReference type="Pfam" id="PF02687"/>
    </source>
</evidence>
<comment type="subcellular location">
    <subcellularLocation>
        <location evidence="1">Cell membrane</location>
        <topology evidence="1">Multi-pass membrane protein</topology>
    </subcellularLocation>
</comment>
<dbReference type="RefSeq" id="WP_194450247.1">
    <property type="nucleotide sequence ID" value="NZ_CP063849.1"/>
</dbReference>
<dbReference type="GO" id="GO:0005886">
    <property type="term" value="C:plasma membrane"/>
    <property type="evidence" value="ECO:0007669"/>
    <property type="project" value="UniProtKB-SubCell"/>
</dbReference>
<evidence type="ECO:0000313" key="10">
    <source>
        <dbReference type="EMBL" id="QOY88585.1"/>
    </source>
</evidence>
<dbReference type="EMBL" id="CP063849">
    <property type="protein sequence ID" value="QOY88585.1"/>
    <property type="molecule type" value="Genomic_DNA"/>
</dbReference>